<organism evidence="2 3">
    <name type="scientific">Lichenifustis flavocetrariae</name>
    <dbReference type="NCBI Taxonomy" id="2949735"/>
    <lineage>
        <taxon>Bacteria</taxon>
        <taxon>Pseudomonadati</taxon>
        <taxon>Pseudomonadota</taxon>
        <taxon>Alphaproteobacteria</taxon>
        <taxon>Hyphomicrobiales</taxon>
        <taxon>Lichenihabitantaceae</taxon>
        <taxon>Lichenifustis</taxon>
    </lineage>
</organism>
<dbReference type="EMBL" id="JAMOIM010000016">
    <property type="protein sequence ID" value="MCW6510538.1"/>
    <property type="molecule type" value="Genomic_DNA"/>
</dbReference>
<comment type="caution">
    <text evidence="2">The sequence shown here is derived from an EMBL/GenBank/DDBJ whole genome shotgun (WGS) entry which is preliminary data.</text>
</comment>
<feature type="signal peptide" evidence="1">
    <location>
        <begin position="1"/>
        <end position="27"/>
    </location>
</feature>
<evidence type="ECO:0000313" key="2">
    <source>
        <dbReference type="EMBL" id="MCW6510538.1"/>
    </source>
</evidence>
<accession>A0AA41Z4X6</accession>
<proteinExistence type="predicted"/>
<protein>
    <recommendedName>
        <fullName evidence="4">Cysteine rich repeat-containing protein</fullName>
    </recommendedName>
</protein>
<gene>
    <name evidence="2" type="ORF">M8523_21195</name>
</gene>
<name>A0AA41Z4X6_9HYPH</name>
<evidence type="ECO:0008006" key="4">
    <source>
        <dbReference type="Google" id="ProtNLM"/>
    </source>
</evidence>
<evidence type="ECO:0000256" key="1">
    <source>
        <dbReference type="SAM" id="SignalP"/>
    </source>
</evidence>
<dbReference type="Proteomes" id="UP001165667">
    <property type="component" value="Unassembled WGS sequence"/>
</dbReference>
<dbReference type="RefSeq" id="WP_282586915.1">
    <property type="nucleotide sequence ID" value="NZ_JAMOIM010000016.1"/>
</dbReference>
<feature type="chain" id="PRO_5041427267" description="Cysteine rich repeat-containing protein" evidence="1">
    <location>
        <begin position="28"/>
        <end position="92"/>
    </location>
</feature>
<reference evidence="2" key="1">
    <citation type="submission" date="2022-05" db="EMBL/GenBank/DDBJ databases">
        <authorList>
            <person name="Pankratov T."/>
        </authorList>
    </citation>
    <scope>NUCLEOTIDE SEQUENCE</scope>
    <source>
        <strain evidence="2">BP6-180914</strain>
    </source>
</reference>
<sequence length="92" mass="9816">MQKRMAGVCGMLVLAAAVTGLGSGTFAQDRGSMEDQMACTPDVYRLCGSYVPDEDAIVQCLKRNLQSLSPACHKVFSQPDTSARKGGDEDDN</sequence>
<keyword evidence="3" id="KW-1185">Reference proteome</keyword>
<evidence type="ECO:0000313" key="3">
    <source>
        <dbReference type="Proteomes" id="UP001165667"/>
    </source>
</evidence>
<keyword evidence="1" id="KW-0732">Signal</keyword>
<dbReference type="AlphaFoldDB" id="A0AA41Z4X6"/>